<feature type="domain" description="HNH" evidence="1">
    <location>
        <begin position="130"/>
        <end position="190"/>
    </location>
</feature>
<proteinExistence type="predicted"/>
<evidence type="ECO:0000259" key="1">
    <source>
        <dbReference type="Pfam" id="PF01844"/>
    </source>
</evidence>
<accession>A0ABV4CVV4</accession>
<dbReference type="InterPro" id="IPR003615">
    <property type="entry name" value="HNH_nuc"/>
</dbReference>
<evidence type="ECO:0000313" key="3">
    <source>
        <dbReference type="Proteomes" id="UP001565200"/>
    </source>
</evidence>
<dbReference type="CDD" id="cd00085">
    <property type="entry name" value="HNHc"/>
    <property type="match status" value="1"/>
</dbReference>
<keyword evidence="2" id="KW-0378">Hydrolase</keyword>
<dbReference type="RefSeq" id="WP_369863160.1">
    <property type="nucleotide sequence ID" value="NZ_JBCLPP010000004.1"/>
</dbReference>
<evidence type="ECO:0000313" key="2">
    <source>
        <dbReference type="EMBL" id="MEY8244385.1"/>
    </source>
</evidence>
<keyword evidence="2" id="KW-0540">Nuclease</keyword>
<dbReference type="Gene3D" id="1.10.30.50">
    <property type="match status" value="1"/>
</dbReference>
<reference evidence="2 3" key="1">
    <citation type="submission" date="2024-03" db="EMBL/GenBank/DDBJ databases">
        <title>Mouse gut bacterial collection (mGBC) of GemPharmatech.</title>
        <authorList>
            <person name="He Y."/>
            <person name="Dong L."/>
            <person name="Wu D."/>
            <person name="Gao X."/>
            <person name="Lin Z."/>
        </authorList>
    </citation>
    <scope>NUCLEOTIDE SEQUENCE [LARGE SCALE GENOMIC DNA]</scope>
    <source>
        <strain evidence="2 3">54-13</strain>
    </source>
</reference>
<dbReference type="Proteomes" id="UP001565200">
    <property type="component" value="Unassembled WGS sequence"/>
</dbReference>
<keyword evidence="3" id="KW-1185">Reference proteome</keyword>
<comment type="caution">
    <text evidence="2">The sequence shown here is derived from an EMBL/GenBank/DDBJ whole genome shotgun (WGS) entry which is preliminary data.</text>
</comment>
<gene>
    <name evidence="2" type="ORF">AAK873_01980</name>
</gene>
<organism evidence="2 3">
    <name type="scientific">Heminiphilus faecis</name>
    <dbReference type="NCBI Taxonomy" id="2601703"/>
    <lineage>
        <taxon>Bacteria</taxon>
        <taxon>Pseudomonadati</taxon>
        <taxon>Bacteroidota</taxon>
        <taxon>Bacteroidia</taxon>
        <taxon>Bacteroidales</taxon>
        <taxon>Muribaculaceae</taxon>
        <taxon>Heminiphilus</taxon>
    </lineage>
</organism>
<protein>
    <submittedName>
        <fullName evidence="2">HNH endonuclease</fullName>
    </submittedName>
</protein>
<dbReference type="GO" id="GO:0004519">
    <property type="term" value="F:endonuclease activity"/>
    <property type="evidence" value="ECO:0007669"/>
    <property type="project" value="UniProtKB-KW"/>
</dbReference>
<sequence length="211" mass="23961">MMRPSGIDAEILSGRNDTYFSQKVRNLRSHNTLVAPGYAIYDDKGYAITQLGRDFVEARMDSLRYLLSSDFDYEDVRGHLDDVTDGKVIPYDELVSEGETITMTATSHERSRKLRDAAVAHYTQDGVLKCCCCGFDFGSFYGDKYGSSCIEIHHIKPIFMYEGRSEEQTIEEALDNLMPVCPNCHRAIHRNHVMRDELPDFIAAIKASRKS</sequence>
<dbReference type="InterPro" id="IPR002711">
    <property type="entry name" value="HNH"/>
</dbReference>
<dbReference type="Pfam" id="PF01844">
    <property type="entry name" value="HNH"/>
    <property type="match status" value="1"/>
</dbReference>
<name>A0ABV4CVV4_9BACT</name>
<keyword evidence="2" id="KW-0255">Endonuclease</keyword>
<dbReference type="EMBL" id="JBCLPP010000004">
    <property type="protein sequence ID" value="MEY8244385.1"/>
    <property type="molecule type" value="Genomic_DNA"/>
</dbReference>